<organism evidence="1">
    <name type="scientific">bioreactor metagenome</name>
    <dbReference type="NCBI Taxonomy" id="1076179"/>
    <lineage>
        <taxon>unclassified sequences</taxon>
        <taxon>metagenomes</taxon>
        <taxon>ecological metagenomes</taxon>
    </lineage>
</organism>
<gene>
    <name evidence="1" type="primary">glgA_25</name>
    <name evidence="1" type="ORF">SDC9_115522</name>
</gene>
<proteinExistence type="predicted"/>
<evidence type="ECO:0000313" key="1">
    <source>
        <dbReference type="EMBL" id="MPM68588.1"/>
    </source>
</evidence>
<dbReference type="EMBL" id="VSSQ01022339">
    <property type="protein sequence ID" value="MPM68588.1"/>
    <property type="molecule type" value="Genomic_DNA"/>
</dbReference>
<comment type="caution">
    <text evidence="1">The sequence shown here is derived from an EMBL/GenBank/DDBJ whole genome shotgun (WGS) entry which is preliminary data.</text>
</comment>
<keyword evidence="1" id="KW-0328">Glycosyltransferase</keyword>
<dbReference type="GO" id="GO:0009011">
    <property type="term" value="F:alpha-1,4-glucan glucosyltransferase (ADP-glucose donor) activity"/>
    <property type="evidence" value="ECO:0007669"/>
    <property type="project" value="UniProtKB-EC"/>
</dbReference>
<name>A0A645BU34_9ZZZZ</name>
<dbReference type="Gene3D" id="3.40.50.2000">
    <property type="entry name" value="Glycogen Phosphorylase B"/>
    <property type="match status" value="1"/>
</dbReference>
<dbReference type="PANTHER" id="PTHR45825:SF11">
    <property type="entry name" value="ALPHA AMYLASE DOMAIN-CONTAINING PROTEIN"/>
    <property type="match status" value="1"/>
</dbReference>
<dbReference type="SUPFAM" id="SSF53756">
    <property type="entry name" value="UDP-Glycosyltransferase/glycogen phosphorylase"/>
    <property type="match status" value="1"/>
</dbReference>
<dbReference type="EC" id="2.4.1.21" evidence="1"/>
<dbReference type="AlphaFoldDB" id="A0A645BU34"/>
<protein>
    <submittedName>
        <fullName evidence="1">Glycogen synthase</fullName>
        <ecNumber evidence="1">2.4.1.21</ecNumber>
    </submittedName>
</protein>
<dbReference type="Pfam" id="PF13692">
    <property type="entry name" value="Glyco_trans_1_4"/>
    <property type="match status" value="1"/>
</dbReference>
<keyword evidence="1" id="KW-0808">Transferase</keyword>
<accession>A0A645BU34</accession>
<dbReference type="PANTHER" id="PTHR45825">
    <property type="entry name" value="GRANULE-BOUND STARCH SYNTHASE 1, CHLOROPLASTIC/AMYLOPLASTIC"/>
    <property type="match status" value="1"/>
</dbReference>
<sequence length="170" mass="19578">MAAVIHEILQMNIQMVVLGTGDAQYENMLREVAYTYPDKMITIIDFNEDLSRKIYAASDMFLMPSKFEPCGLSQMIAMRYGTVPVVRETGGLKDTVHYFDEETKEGNGFSFATYNAHDMLFTLQRAVGLYYDEPELWKTLMTNASKSNFDWKISAETYLYYYKKVTGKLS</sequence>
<reference evidence="1" key="1">
    <citation type="submission" date="2019-08" db="EMBL/GenBank/DDBJ databases">
        <authorList>
            <person name="Kucharzyk K."/>
            <person name="Murdoch R.W."/>
            <person name="Higgins S."/>
            <person name="Loffler F."/>
        </authorList>
    </citation>
    <scope>NUCLEOTIDE SEQUENCE</scope>
</reference>